<dbReference type="PANTHER" id="PTHR42951:SF9">
    <property type="entry name" value="METAL-DEPENDENT HYDROLASE"/>
    <property type="match status" value="1"/>
</dbReference>
<comment type="catalytic activity">
    <reaction evidence="1">
        <text>3',5'-cyclic CMP + H2O = CMP + H(+)</text>
        <dbReference type="Rhea" id="RHEA:72675"/>
        <dbReference type="ChEBI" id="CHEBI:15377"/>
        <dbReference type="ChEBI" id="CHEBI:15378"/>
        <dbReference type="ChEBI" id="CHEBI:58003"/>
        <dbReference type="ChEBI" id="CHEBI:60377"/>
    </reaction>
    <physiologicalReaction direction="left-to-right" evidence="1">
        <dbReference type="Rhea" id="RHEA:72676"/>
    </physiologicalReaction>
</comment>
<name>A0ABT9UBZ4_PAEHA</name>
<evidence type="ECO:0000313" key="6">
    <source>
        <dbReference type="Proteomes" id="UP001229346"/>
    </source>
</evidence>
<keyword evidence="6" id="KW-1185">Reference proteome</keyword>
<dbReference type="InterPro" id="IPR001279">
    <property type="entry name" value="Metallo-B-lactamas"/>
</dbReference>
<dbReference type="CDD" id="cd07721">
    <property type="entry name" value="yflN-like_MBL-fold"/>
    <property type="match status" value="1"/>
</dbReference>
<gene>
    <name evidence="5" type="ORF">J2T15_005706</name>
</gene>
<evidence type="ECO:0000313" key="5">
    <source>
        <dbReference type="EMBL" id="MDQ0116230.1"/>
    </source>
</evidence>
<comment type="catalytic activity">
    <reaction evidence="3">
        <text>3',5'-cyclic UMP + H2O = UMP + H(+)</text>
        <dbReference type="Rhea" id="RHEA:70575"/>
        <dbReference type="ChEBI" id="CHEBI:15377"/>
        <dbReference type="ChEBI" id="CHEBI:15378"/>
        <dbReference type="ChEBI" id="CHEBI:57865"/>
        <dbReference type="ChEBI" id="CHEBI:184387"/>
    </reaction>
    <physiologicalReaction direction="left-to-right" evidence="3">
        <dbReference type="Rhea" id="RHEA:70576"/>
    </physiologicalReaction>
</comment>
<dbReference type="RefSeq" id="WP_307208277.1">
    <property type="nucleotide sequence ID" value="NZ_JAUSSU010000017.1"/>
</dbReference>
<dbReference type="PANTHER" id="PTHR42951">
    <property type="entry name" value="METALLO-BETA-LACTAMASE DOMAIN-CONTAINING"/>
    <property type="match status" value="1"/>
</dbReference>
<reference evidence="5 6" key="1">
    <citation type="submission" date="2023-07" db="EMBL/GenBank/DDBJ databases">
        <title>Sorghum-associated microbial communities from plants grown in Nebraska, USA.</title>
        <authorList>
            <person name="Schachtman D."/>
        </authorList>
    </citation>
    <scope>NUCLEOTIDE SEQUENCE [LARGE SCALE GENOMIC DNA]</scope>
    <source>
        <strain evidence="5 6">CC482</strain>
    </source>
</reference>
<sequence>MRLFNEGSVHQLMIGKFESFSVNVYFVEEENELTLIDTALQAFTDDILQAAQQLNKPITKILITFYVSRREAKLLNNDMILEPGEPNTPIMGKFTTNLMAKPDFLVQNGDRIGSLKVIADPGHTPGSTAFLDERYNVLIAGDAGGLAVAGVVRSSFSMPAKRTWNKELAVASVRKLLSVNPSLLAVGHGMMLSDPFEAMEMAIDEATRLL</sequence>
<dbReference type="InterPro" id="IPR050855">
    <property type="entry name" value="NDM-1-like"/>
</dbReference>
<dbReference type="Pfam" id="PF00753">
    <property type="entry name" value="Lactamase_B"/>
    <property type="match status" value="1"/>
</dbReference>
<protein>
    <submittedName>
        <fullName evidence="5">Glyoxylase-like metal-dependent hydrolase (Beta-lactamase superfamily II)</fullName>
    </submittedName>
</protein>
<proteinExistence type="predicted"/>
<dbReference type="Gene3D" id="3.60.15.10">
    <property type="entry name" value="Ribonuclease Z/Hydroxyacylglutathione hydrolase-like"/>
    <property type="match status" value="2"/>
</dbReference>
<comment type="function">
    <text evidence="2">Counteracts the endogenous Pycsar antiviral defense system. Phosphodiesterase that enables metal-dependent hydrolysis of host cyclic nucleotide Pycsar defense signals such as cCMP and cUMP.</text>
</comment>
<feature type="domain" description="Metallo-beta-lactamase" evidence="4">
    <location>
        <begin position="21"/>
        <end position="188"/>
    </location>
</feature>
<evidence type="ECO:0000256" key="1">
    <source>
        <dbReference type="ARBA" id="ARBA00034221"/>
    </source>
</evidence>
<dbReference type="SMART" id="SM00849">
    <property type="entry name" value="Lactamase_B"/>
    <property type="match status" value="1"/>
</dbReference>
<dbReference type="Proteomes" id="UP001229346">
    <property type="component" value="Unassembled WGS sequence"/>
</dbReference>
<organism evidence="5 6">
    <name type="scientific">Paenibacillus harenae</name>
    <dbReference type="NCBI Taxonomy" id="306543"/>
    <lineage>
        <taxon>Bacteria</taxon>
        <taxon>Bacillati</taxon>
        <taxon>Bacillota</taxon>
        <taxon>Bacilli</taxon>
        <taxon>Bacillales</taxon>
        <taxon>Paenibacillaceae</taxon>
        <taxon>Paenibacillus</taxon>
    </lineage>
</organism>
<dbReference type="SUPFAM" id="SSF56281">
    <property type="entry name" value="Metallo-hydrolase/oxidoreductase"/>
    <property type="match status" value="1"/>
</dbReference>
<evidence type="ECO:0000256" key="3">
    <source>
        <dbReference type="ARBA" id="ARBA00048505"/>
    </source>
</evidence>
<comment type="caution">
    <text evidence="5">The sequence shown here is derived from an EMBL/GenBank/DDBJ whole genome shotgun (WGS) entry which is preliminary data.</text>
</comment>
<evidence type="ECO:0000256" key="2">
    <source>
        <dbReference type="ARBA" id="ARBA00034301"/>
    </source>
</evidence>
<evidence type="ECO:0000259" key="4">
    <source>
        <dbReference type="SMART" id="SM00849"/>
    </source>
</evidence>
<dbReference type="EMBL" id="JAUSSU010000017">
    <property type="protein sequence ID" value="MDQ0116230.1"/>
    <property type="molecule type" value="Genomic_DNA"/>
</dbReference>
<dbReference type="InterPro" id="IPR036866">
    <property type="entry name" value="RibonucZ/Hydroxyglut_hydro"/>
</dbReference>
<accession>A0ABT9UBZ4</accession>